<keyword evidence="4" id="KW-1185">Reference proteome</keyword>
<keyword evidence="3" id="KW-0012">Acyltransferase</keyword>
<dbReference type="InterPro" id="IPR029058">
    <property type="entry name" value="AB_hydrolase_fold"/>
</dbReference>
<dbReference type="Gene3D" id="3.40.50.1820">
    <property type="entry name" value="alpha/beta hydrolase"/>
    <property type="match status" value="1"/>
</dbReference>
<keyword evidence="1" id="KW-0560">Oxidoreductase</keyword>
<dbReference type="EMBL" id="CM001440">
    <property type="protein sequence ID" value="EHR61940.1"/>
    <property type="molecule type" value="Genomic_DNA"/>
</dbReference>
<dbReference type="InterPro" id="IPR000073">
    <property type="entry name" value="AB_hydrolase_1"/>
</dbReference>
<dbReference type="eggNOG" id="COG0596">
    <property type="taxonomic scope" value="Bacteria"/>
</dbReference>
<organism evidence="3 4">
    <name type="scientific">Saccharomonospora cyanea NA-134</name>
    <dbReference type="NCBI Taxonomy" id="882082"/>
    <lineage>
        <taxon>Bacteria</taxon>
        <taxon>Bacillati</taxon>
        <taxon>Actinomycetota</taxon>
        <taxon>Actinomycetes</taxon>
        <taxon>Pseudonocardiales</taxon>
        <taxon>Pseudonocardiaceae</taxon>
        <taxon>Saccharomonospora</taxon>
    </lineage>
</organism>
<gene>
    <name evidence="3" type="ORF">SaccyDRAFT_3101</name>
</gene>
<keyword evidence="1" id="KW-0575">Peroxidase</keyword>
<keyword evidence="3" id="KW-0378">Hydrolase</keyword>
<sequence length="284" mass="30588">MANILINDARIAYDDVGSGPAVVLVHAGIADRRMWDAQLHALSPTHRVVRYDWRGYGESGDARGRFAHHRDLLGLLDALDIERATVVGASMGGAYAVDAALTAPHRVSGLVVLGSGLSGHTWPDTMLAAVRDRVHSAVPAERLTRYRAGTADRIDPADVEAMALAQARFLVAGPDRDPSTVAAEVWDRAITMLHGVFRRLWTAPAHEETVLHPPAVHRLHELTVPLTVVNGLADAPWIQDVADLLCDGVPHAHRLDLPGVGHLPSMERPTEVTAAIADTVRQGL</sequence>
<reference evidence="3 4" key="1">
    <citation type="submission" date="2011-11" db="EMBL/GenBank/DDBJ databases">
        <title>The Noncontiguous Finished sequence of Saccharomonospora cyanea NA-134.</title>
        <authorList>
            <consortium name="US DOE Joint Genome Institute"/>
            <person name="Lucas S."/>
            <person name="Han J."/>
            <person name="Lapidus A."/>
            <person name="Cheng J.-F."/>
            <person name="Goodwin L."/>
            <person name="Pitluck S."/>
            <person name="Peters L."/>
            <person name="Ovchinnikova G."/>
            <person name="Lu M."/>
            <person name="Detter J.C."/>
            <person name="Han C."/>
            <person name="Tapia R."/>
            <person name="Land M."/>
            <person name="Hauser L."/>
            <person name="Kyrpides N."/>
            <person name="Ivanova N."/>
            <person name="Pagani I."/>
            <person name="Brambilla E.-M."/>
            <person name="Klenk H.-P."/>
            <person name="Woyke T."/>
        </authorList>
    </citation>
    <scope>NUCLEOTIDE SEQUENCE [LARGE SCALE GENOMIC DNA]</scope>
    <source>
        <strain evidence="3 4">NA-134</strain>
    </source>
</reference>
<proteinExistence type="predicted"/>
<dbReference type="RefSeq" id="WP_005457363.1">
    <property type="nucleotide sequence ID" value="NZ_CM001440.1"/>
</dbReference>
<accession>H5XKU5</accession>
<dbReference type="OrthoDB" id="495620at2"/>
<dbReference type="PANTHER" id="PTHR43433:SF5">
    <property type="entry name" value="AB HYDROLASE-1 DOMAIN-CONTAINING PROTEIN"/>
    <property type="match status" value="1"/>
</dbReference>
<dbReference type="Proteomes" id="UP000002791">
    <property type="component" value="Chromosome"/>
</dbReference>
<name>H5XKU5_9PSEU</name>
<protein>
    <submittedName>
        <fullName evidence="3">Putative hydrolase or acyltransferase of alpha/beta superfamily</fullName>
    </submittedName>
</protein>
<dbReference type="PRINTS" id="PR00412">
    <property type="entry name" value="EPOXHYDRLASE"/>
</dbReference>
<evidence type="ECO:0000313" key="4">
    <source>
        <dbReference type="Proteomes" id="UP000002791"/>
    </source>
</evidence>
<feature type="domain" description="AB hydrolase-1" evidence="2">
    <location>
        <begin position="20"/>
        <end position="129"/>
    </location>
</feature>
<evidence type="ECO:0000256" key="1">
    <source>
        <dbReference type="ARBA" id="ARBA00022559"/>
    </source>
</evidence>
<dbReference type="GO" id="GO:0016746">
    <property type="term" value="F:acyltransferase activity"/>
    <property type="evidence" value="ECO:0007669"/>
    <property type="project" value="UniProtKB-KW"/>
</dbReference>
<dbReference type="Pfam" id="PF00561">
    <property type="entry name" value="Abhydrolase_1"/>
    <property type="match status" value="1"/>
</dbReference>
<dbReference type="PRINTS" id="PR00111">
    <property type="entry name" value="ABHYDROLASE"/>
</dbReference>
<keyword evidence="3" id="KW-0808">Transferase</keyword>
<dbReference type="InterPro" id="IPR050471">
    <property type="entry name" value="AB_hydrolase"/>
</dbReference>
<dbReference type="InterPro" id="IPR000639">
    <property type="entry name" value="Epox_hydrolase-like"/>
</dbReference>
<evidence type="ECO:0000313" key="3">
    <source>
        <dbReference type="EMBL" id="EHR61940.1"/>
    </source>
</evidence>
<dbReference type="PANTHER" id="PTHR43433">
    <property type="entry name" value="HYDROLASE, ALPHA/BETA FOLD FAMILY PROTEIN"/>
    <property type="match status" value="1"/>
</dbReference>
<dbReference type="STRING" id="882082.SaccyDRAFT_3101"/>
<dbReference type="AlphaFoldDB" id="H5XKU5"/>
<evidence type="ECO:0000259" key="2">
    <source>
        <dbReference type="Pfam" id="PF00561"/>
    </source>
</evidence>
<dbReference type="SUPFAM" id="SSF53474">
    <property type="entry name" value="alpha/beta-Hydrolases"/>
    <property type="match status" value="1"/>
</dbReference>
<dbReference type="GO" id="GO:0004601">
    <property type="term" value="F:peroxidase activity"/>
    <property type="evidence" value="ECO:0007669"/>
    <property type="project" value="UniProtKB-KW"/>
</dbReference>
<dbReference type="HOGENOM" id="CLU_020336_50_1_11"/>
<dbReference type="GO" id="GO:0016787">
    <property type="term" value="F:hydrolase activity"/>
    <property type="evidence" value="ECO:0007669"/>
    <property type="project" value="UniProtKB-KW"/>
</dbReference>